<dbReference type="PANTHER" id="PTHR43576">
    <property type="entry name" value="ALPHA-L-ARABINOFURANOSIDASE C-RELATED"/>
    <property type="match status" value="1"/>
</dbReference>
<accession>A0A9J7BXR0</accession>
<evidence type="ECO:0000313" key="11">
    <source>
        <dbReference type="Proteomes" id="UP001059380"/>
    </source>
</evidence>
<reference evidence="10" key="1">
    <citation type="submission" date="2021-04" db="EMBL/GenBank/DDBJ databases">
        <title>Phylogenetic analysis of Acidobacteriaceae.</title>
        <authorList>
            <person name="Qiu L."/>
            <person name="Zhang Q."/>
        </authorList>
    </citation>
    <scope>NUCLEOTIDE SEQUENCE</scope>
    <source>
        <strain evidence="10">DSM 25168</strain>
    </source>
</reference>
<protein>
    <recommendedName>
        <fullName evidence="4">non-reducing end alpha-L-arabinofuranosidase</fullName>
        <ecNumber evidence="4">3.2.1.55</ecNumber>
    </recommendedName>
</protein>
<dbReference type="AlphaFoldDB" id="A0A9J7BXR0"/>
<dbReference type="Gene3D" id="2.60.120.260">
    <property type="entry name" value="Galactose-binding domain-like"/>
    <property type="match status" value="1"/>
</dbReference>
<dbReference type="InterPro" id="IPR010720">
    <property type="entry name" value="Alpha-L-AF_C"/>
</dbReference>
<dbReference type="GO" id="GO:0000272">
    <property type="term" value="P:polysaccharide catabolic process"/>
    <property type="evidence" value="ECO:0007669"/>
    <property type="project" value="TreeGrafter"/>
</dbReference>
<feature type="chain" id="PRO_5039887954" description="non-reducing end alpha-L-arabinofuranosidase" evidence="8">
    <location>
        <begin position="20"/>
        <end position="676"/>
    </location>
</feature>
<evidence type="ECO:0000256" key="3">
    <source>
        <dbReference type="ARBA" id="ARBA00011165"/>
    </source>
</evidence>
<comment type="catalytic activity">
    <reaction evidence="1">
        <text>Hydrolysis of terminal non-reducing alpha-L-arabinofuranoside residues in alpha-L-arabinosides.</text>
        <dbReference type="EC" id="3.2.1.55"/>
    </reaction>
</comment>
<evidence type="ECO:0000259" key="9">
    <source>
        <dbReference type="SMART" id="SM00813"/>
    </source>
</evidence>
<evidence type="ECO:0000313" key="10">
    <source>
        <dbReference type="EMBL" id="UWZ85846.1"/>
    </source>
</evidence>
<dbReference type="SUPFAM" id="SSF51011">
    <property type="entry name" value="Glycosyl hydrolase domain"/>
    <property type="match status" value="1"/>
</dbReference>
<evidence type="ECO:0000256" key="4">
    <source>
        <dbReference type="ARBA" id="ARBA00012670"/>
    </source>
</evidence>
<dbReference type="InterPro" id="IPR013780">
    <property type="entry name" value="Glyco_hydro_b"/>
</dbReference>
<dbReference type="Gene3D" id="3.20.20.80">
    <property type="entry name" value="Glycosidases"/>
    <property type="match status" value="1"/>
</dbReference>
<evidence type="ECO:0000256" key="6">
    <source>
        <dbReference type="ARBA" id="ARBA00023277"/>
    </source>
</evidence>
<dbReference type="RefSeq" id="WP_260795458.1">
    <property type="nucleotide sequence ID" value="NZ_CP093313.1"/>
</dbReference>
<dbReference type="GO" id="GO:0046556">
    <property type="term" value="F:alpha-L-arabinofuranosidase activity"/>
    <property type="evidence" value="ECO:0007669"/>
    <property type="project" value="UniProtKB-EC"/>
</dbReference>
<keyword evidence="11" id="KW-1185">Reference proteome</keyword>
<evidence type="ECO:0000256" key="5">
    <source>
        <dbReference type="ARBA" id="ARBA00022801"/>
    </source>
</evidence>
<gene>
    <name evidence="10" type="ORF">MOP44_07860</name>
</gene>
<dbReference type="KEGG" id="orp:MOP44_07860"/>
<feature type="domain" description="Alpha-L-arabinofuranosidase C-terminal" evidence="9">
    <location>
        <begin position="492"/>
        <end position="667"/>
    </location>
</feature>
<dbReference type="SMART" id="SM00813">
    <property type="entry name" value="Alpha-L-AF_C"/>
    <property type="match status" value="1"/>
</dbReference>
<dbReference type="GO" id="GO:0046373">
    <property type="term" value="P:L-arabinose metabolic process"/>
    <property type="evidence" value="ECO:0007669"/>
    <property type="project" value="InterPro"/>
</dbReference>
<comment type="similarity">
    <text evidence="2">Belongs to the glycosyl hydrolase 51 family.</text>
</comment>
<evidence type="ECO:0000256" key="7">
    <source>
        <dbReference type="ARBA" id="ARBA00023295"/>
    </source>
</evidence>
<dbReference type="EMBL" id="CP093313">
    <property type="protein sequence ID" value="UWZ85846.1"/>
    <property type="molecule type" value="Genomic_DNA"/>
</dbReference>
<dbReference type="InterPro" id="IPR017853">
    <property type="entry name" value="GH"/>
</dbReference>
<dbReference type="Gene3D" id="2.60.40.1180">
    <property type="entry name" value="Golgi alpha-mannosidase II"/>
    <property type="match status" value="1"/>
</dbReference>
<dbReference type="SUPFAM" id="SSF51445">
    <property type="entry name" value="(Trans)glycosidases"/>
    <property type="match status" value="1"/>
</dbReference>
<organism evidence="10 11">
    <name type="scientific">Occallatibacter riparius</name>
    <dbReference type="NCBI Taxonomy" id="1002689"/>
    <lineage>
        <taxon>Bacteria</taxon>
        <taxon>Pseudomonadati</taxon>
        <taxon>Acidobacteriota</taxon>
        <taxon>Terriglobia</taxon>
        <taxon>Terriglobales</taxon>
        <taxon>Acidobacteriaceae</taxon>
        <taxon>Occallatibacter</taxon>
    </lineage>
</organism>
<evidence type="ECO:0000256" key="1">
    <source>
        <dbReference type="ARBA" id="ARBA00001462"/>
    </source>
</evidence>
<dbReference type="PANTHER" id="PTHR43576:SF3">
    <property type="entry name" value="ALPHA-L-ARABINOFURANOSIDASE C"/>
    <property type="match status" value="1"/>
</dbReference>
<dbReference type="InterPro" id="IPR055235">
    <property type="entry name" value="ASD1_cat"/>
</dbReference>
<dbReference type="Proteomes" id="UP001059380">
    <property type="component" value="Chromosome"/>
</dbReference>
<dbReference type="EC" id="3.2.1.55" evidence="4"/>
<proteinExistence type="inferred from homology"/>
<feature type="signal peptide" evidence="8">
    <location>
        <begin position="1"/>
        <end position="19"/>
    </location>
</feature>
<sequence length="676" mass="74536">MRKAIQLGLGLACAIAAQAQVTVDKPIPQVVQVEVNAAQKVGQPIPRTIFGSFLEPIGNSTYNGLWAELLQNPSFEAGLWTPAKIEEMLRERPELRRAGDLAIPLPWEPLNAGQGNRYEIRAGDAANSWQSLMVIGVPGEPTGIKQMVYLPVHRTRDFQGSFYARHLGGASRITVSLRLHDQNEILASQDLDVSNTGDWKKYTFALQIPEDKLHRLDPADFVVQLDDDERVELDQFSLMPADALDGLDPDEVAMAKALHSPLVRFGGNFTSSYHWTDGIGPRDKRRNMLNNSWGIPEYNTFGTDEFLAFCRAIGAQPQIALNLGSGTPEEAASWVRYVDEHWTTHSGLLWELGNELWGNWNLGWPTKGQLAQRTLDFSKAIRGVDPTARLIATGGDPEVFHDWNAIQLTIPPGTFDYLSTHFVVGTSNVKLKNASPDFVQQAALAMPIELERKLQEDQQQIDSTPGYAGKVHIAFTEWLFIGDRRSAPNFTNTSGALITGGFLNMLMRNSGTVPISDMTGIMEFAGIWKKRSQVFGTPAYYVLKMYANADAAQPVTVKADSGAYSVKQGVDRLPEIAAVPYLDVVALLSEDGRKLTLFCVNRSLQTDITAKLHLDGFAAARKANVQVLSSDLLTDANDEIDPDKVTPIDSMETIPAGEWSRVFPHASVTVIGIERK</sequence>
<comment type="subunit">
    <text evidence="3">Homohexamer; trimer of dimers.</text>
</comment>
<dbReference type="Pfam" id="PF06964">
    <property type="entry name" value="Alpha-L-AF_C"/>
    <property type="match status" value="1"/>
</dbReference>
<keyword evidence="8" id="KW-0732">Signal</keyword>
<keyword evidence="6" id="KW-0119">Carbohydrate metabolism</keyword>
<keyword evidence="7" id="KW-0326">Glycosidase</keyword>
<evidence type="ECO:0000256" key="2">
    <source>
        <dbReference type="ARBA" id="ARBA00007186"/>
    </source>
</evidence>
<name>A0A9J7BXR0_9BACT</name>
<dbReference type="Pfam" id="PF22848">
    <property type="entry name" value="ASD1_dom"/>
    <property type="match status" value="1"/>
</dbReference>
<evidence type="ECO:0000256" key="8">
    <source>
        <dbReference type="SAM" id="SignalP"/>
    </source>
</evidence>
<keyword evidence="5" id="KW-0378">Hydrolase</keyword>